<evidence type="ECO:0000313" key="4">
    <source>
        <dbReference type="EMBL" id="BBD07996.1"/>
    </source>
</evidence>
<reference evidence="4 5" key="1">
    <citation type="journal article" date="2018" name="Sci. Adv.">
        <title>Multi-heme cytochromes provide a pathway for survival in energy-limited environments.</title>
        <authorList>
            <person name="Deng X."/>
            <person name="Dohmae N."/>
            <person name="Nealson K.H."/>
            <person name="Hashimoto K."/>
            <person name="Okamoto A."/>
        </authorList>
    </citation>
    <scope>NUCLEOTIDE SEQUENCE [LARGE SCALE GENOMIC DNA]</scope>
    <source>
        <strain evidence="4 5">IS5</strain>
    </source>
</reference>
<dbReference type="Gene3D" id="1.25.40.10">
    <property type="entry name" value="Tetratricopeptide repeat domain"/>
    <property type="match status" value="1"/>
</dbReference>
<protein>
    <submittedName>
        <fullName evidence="4">Tetratricopeptide TPR_1 repeat-containing protein</fullName>
    </submittedName>
</protein>
<dbReference type="PANTHER" id="PTHR44858">
    <property type="entry name" value="TETRATRICOPEPTIDE REPEAT PROTEIN 6"/>
    <property type="match status" value="1"/>
</dbReference>
<dbReference type="PROSITE" id="PS50005">
    <property type="entry name" value="TPR"/>
    <property type="match status" value="2"/>
</dbReference>
<evidence type="ECO:0000256" key="1">
    <source>
        <dbReference type="ARBA" id="ARBA00022737"/>
    </source>
</evidence>
<proteinExistence type="predicted"/>
<dbReference type="PANTHER" id="PTHR44858:SF1">
    <property type="entry name" value="UDP-N-ACETYLGLUCOSAMINE--PEPTIDE N-ACETYLGLUCOSAMINYLTRANSFERASE SPINDLY-RELATED"/>
    <property type="match status" value="1"/>
</dbReference>
<gene>
    <name evidence="4" type="ORF">DFE_1270</name>
</gene>
<dbReference type="RefSeq" id="WP_126377733.1">
    <property type="nucleotide sequence ID" value="NZ_AP017378.1"/>
</dbReference>
<dbReference type="SUPFAM" id="SSF48452">
    <property type="entry name" value="TPR-like"/>
    <property type="match status" value="1"/>
</dbReference>
<organism evidence="4 5">
    <name type="scientific">Desulfovibrio ferrophilus</name>
    <dbReference type="NCBI Taxonomy" id="241368"/>
    <lineage>
        <taxon>Bacteria</taxon>
        <taxon>Pseudomonadati</taxon>
        <taxon>Thermodesulfobacteriota</taxon>
        <taxon>Desulfovibrionia</taxon>
        <taxon>Desulfovibrionales</taxon>
        <taxon>Desulfovibrionaceae</taxon>
        <taxon>Desulfovibrio</taxon>
    </lineage>
</organism>
<dbReference type="Proteomes" id="UP000269883">
    <property type="component" value="Chromosome"/>
</dbReference>
<evidence type="ECO:0000313" key="5">
    <source>
        <dbReference type="Proteomes" id="UP000269883"/>
    </source>
</evidence>
<dbReference type="SMART" id="SM00028">
    <property type="entry name" value="TPR"/>
    <property type="match status" value="4"/>
</dbReference>
<keyword evidence="2 3" id="KW-0802">TPR repeat</keyword>
<dbReference type="EMBL" id="AP017378">
    <property type="protein sequence ID" value="BBD07996.1"/>
    <property type="molecule type" value="Genomic_DNA"/>
</dbReference>
<dbReference type="InterPro" id="IPR050498">
    <property type="entry name" value="Ycf3"/>
</dbReference>
<name>A0A2Z6AXX3_9BACT</name>
<dbReference type="InterPro" id="IPR011990">
    <property type="entry name" value="TPR-like_helical_dom_sf"/>
</dbReference>
<evidence type="ECO:0000256" key="3">
    <source>
        <dbReference type="PROSITE-ProRule" id="PRU00339"/>
    </source>
</evidence>
<dbReference type="InterPro" id="IPR019734">
    <property type="entry name" value="TPR_rpt"/>
</dbReference>
<feature type="repeat" description="TPR" evidence="3">
    <location>
        <begin position="150"/>
        <end position="183"/>
    </location>
</feature>
<dbReference type="OrthoDB" id="5502572at2"/>
<keyword evidence="1" id="KW-0677">Repeat</keyword>
<evidence type="ECO:0000256" key="2">
    <source>
        <dbReference type="ARBA" id="ARBA00022803"/>
    </source>
</evidence>
<sequence>MSSELIKARSKISNIKSYLKQDKLLPAIVSLHESVGIICRTPLLKHEQEEFERSLDIALDILNHNDDFRKVCPMVLEYKKGGEKELLSALKELLDDLQSSAVSDAQALLQAIDDTKRIQLERGKHLLEKGKFKDAKFTFDKLLLQFPDDTELKYEIAELYLKFDRNKEALKYLTEALRDLPESSHLYNRVAMVLRKLEEFEMSEKYYNKAVKLSGDDPGLYFNFGRLYIDWKRWEKVDEMATKAIELNKGFTEAHKMRKFANKQLAKQEKAKKNAGKPIKL</sequence>
<accession>A0A2Z6AXX3</accession>
<keyword evidence="5" id="KW-1185">Reference proteome</keyword>
<dbReference type="KEGG" id="dfl:DFE_1270"/>
<dbReference type="Pfam" id="PF14559">
    <property type="entry name" value="TPR_19"/>
    <property type="match status" value="1"/>
</dbReference>
<feature type="repeat" description="TPR" evidence="3">
    <location>
        <begin position="184"/>
        <end position="217"/>
    </location>
</feature>
<dbReference type="AlphaFoldDB" id="A0A2Z6AXX3"/>